<name>A0AAE1A0K6_9GAST</name>
<keyword evidence="2" id="KW-1185">Reference proteome</keyword>
<accession>A0AAE1A0K6</accession>
<comment type="caution">
    <text evidence="1">The sequence shown here is derived from an EMBL/GenBank/DDBJ whole genome shotgun (WGS) entry which is preliminary data.</text>
</comment>
<protein>
    <submittedName>
        <fullName evidence="1">Uncharacterized protein</fullName>
    </submittedName>
</protein>
<organism evidence="1 2">
    <name type="scientific">Elysia crispata</name>
    <name type="common">lettuce slug</name>
    <dbReference type="NCBI Taxonomy" id="231223"/>
    <lineage>
        <taxon>Eukaryota</taxon>
        <taxon>Metazoa</taxon>
        <taxon>Spiralia</taxon>
        <taxon>Lophotrochozoa</taxon>
        <taxon>Mollusca</taxon>
        <taxon>Gastropoda</taxon>
        <taxon>Heterobranchia</taxon>
        <taxon>Euthyneura</taxon>
        <taxon>Panpulmonata</taxon>
        <taxon>Sacoglossa</taxon>
        <taxon>Placobranchoidea</taxon>
        <taxon>Plakobranchidae</taxon>
        <taxon>Elysia</taxon>
    </lineage>
</organism>
<evidence type="ECO:0000313" key="2">
    <source>
        <dbReference type="Proteomes" id="UP001283361"/>
    </source>
</evidence>
<reference evidence="1" key="1">
    <citation type="journal article" date="2023" name="G3 (Bethesda)">
        <title>A reference genome for the long-term kleptoplast-retaining sea slug Elysia crispata morphotype clarki.</title>
        <authorList>
            <person name="Eastman K.E."/>
            <person name="Pendleton A.L."/>
            <person name="Shaikh M.A."/>
            <person name="Suttiyut T."/>
            <person name="Ogas R."/>
            <person name="Tomko P."/>
            <person name="Gavelis G."/>
            <person name="Widhalm J.R."/>
            <person name="Wisecaver J.H."/>
        </authorList>
    </citation>
    <scope>NUCLEOTIDE SEQUENCE</scope>
    <source>
        <strain evidence="1">ECLA1</strain>
    </source>
</reference>
<dbReference type="Proteomes" id="UP001283361">
    <property type="component" value="Unassembled WGS sequence"/>
</dbReference>
<dbReference type="EMBL" id="JAWDGP010003041">
    <property type="protein sequence ID" value="KAK3778017.1"/>
    <property type="molecule type" value="Genomic_DNA"/>
</dbReference>
<evidence type="ECO:0000313" key="1">
    <source>
        <dbReference type="EMBL" id="KAK3778017.1"/>
    </source>
</evidence>
<dbReference type="AlphaFoldDB" id="A0AAE1A0K6"/>
<sequence>MLQGISLLRPCMLQGVPFLKPGMLQVVFGTSFITRMAQASSVLFVKQVLFTNIKPQFWAHLVVVSAFEEMLYKTKRSTGLQRILRRITCVLDCRGRNKCKG</sequence>
<proteinExistence type="predicted"/>
<gene>
    <name evidence="1" type="ORF">RRG08_018185</name>
</gene>